<comment type="caution">
    <text evidence="1">The sequence shown here is derived from an EMBL/GenBank/DDBJ whole genome shotgun (WGS) entry which is preliminary data.</text>
</comment>
<sequence length="152" mass="17393">MITVFDDFDECLKEYERVRPWVLNTLWYENSGMTEREVMAAIGSRRLILITSENAYALVSFCHSDDHSGFASAFNLEDEGKFALMHLVGGRMNGALREITDLIPDVENYVRGHGYSRLVAVGRKGWKRVLEANGFKTEPHNELENTYTKEVL</sequence>
<dbReference type="Proteomes" id="UP001151018">
    <property type="component" value="Unassembled WGS sequence"/>
</dbReference>
<dbReference type="RefSeq" id="WP_269834637.1">
    <property type="nucleotide sequence ID" value="NZ_JAPZLR010000002.1"/>
</dbReference>
<gene>
    <name evidence="1" type="ORF">O9X88_03890</name>
</gene>
<evidence type="ECO:0000313" key="1">
    <source>
        <dbReference type="EMBL" id="MCZ7936675.1"/>
    </source>
</evidence>
<name>A0A9X3KL46_9HYPH</name>
<protein>
    <submittedName>
        <fullName evidence="1">Uncharacterized protein</fullName>
    </submittedName>
</protein>
<reference evidence="1" key="1">
    <citation type="submission" date="2022-12" db="EMBL/GenBank/DDBJ databases">
        <title>Draft genome sequences of 22 rhizogenic Agrobacterium biovar 1 strains, the causative agent of hairy root disease.</title>
        <authorList>
            <person name="Kim N."/>
            <person name="Vargas P."/>
            <person name="Rediers H."/>
        </authorList>
    </citation>
    <scope>NUCLEOTIDE SEQUENCE</scope>
    <source>
        <strain evidence="1">ST15.13.006</strain>
    </source>
</reference>
<accession>A0A9X3KL46</accession>
<dbReference type="EMBL" id="JAPZLR010000002">
    <property type="protein sequence ID" value="MCZ7936675.1"/>
    <property type="molecule type" value="Genomic_DNA"/>
</dbReference>
<proteinExistence type="predicted"/>
<evidence type="ECO:0000313" key="2">
    <source>
        <dbReference type="Proteomes" id="UP001151018"/>
    </source>
</evidence>
<dbReference type="AlphaFoldDB" id="A0A9X3KL46"/>
<organism evidence="1 2">
    <name type="scientific">Agrobacterium salinitolerans</name>
    <dbReference type="NCBI Taxonomy" id="1183413"/>
    <lineage>
        <taxon>Bacteria</taxon>
        <taxon>Pseudomonadati</taxon>
        <taxon>Pseudomonadota</taxon>
        <taxon>Alphaproteobacteria</taxon>
        <taxon>Hyphomicrobiales</taxon>
        <taxon>Rhizobiaceae</taxon>
        <taxon>Rhizobium/Agrobacterium group</taxon>
        <taxon>Agrobacterium</taxon>
    </lineage>
</organism>